<keyword evidence="3" id="KW-0285">Flavoprotein</keyword>
<dbReference type="PANTHER" id="PTHR11985">
    <property type="entry name" value="GLYCEROL-3-PHOSPHATE DEHYDROGENASE"/>
    <property type="match status" value="1"/>
</dbReference>
<evidence type="ECO:0000256" key="1">
    <source>
        <dbReference type="ARBA" id="ARBA00001974"/>
    </source>
</evidence>
<dbReference type="InterPro" id="IPR000447">
    <property type="entry name" value="G3P_DH_FAD-dep"/>
</dbReference>
<keyword evidence="10" id="KW-1185">Reference proteome</keyword>
<dbReference type="EMBL" id="CAADHO010000009">
    <property type="protein sequence ID" value="VFQ46427.1"/>
    <property type="molecule type" value="Genomic_DNA"/>
</dbReference>
<feature type="domain" description="Alpha-glycerophosphate oxidase C-terminal" evidence="8">
    <location>
        <begin position="417"/>
        <end position="502"/>
    </location>
</feature>
<dbReference type="Pfam" id="PF01266">
    <property type="entry name" value="DAO"/>
    <property type="match status" value="1"/>
</dbReference>
<dbReference type="RefSeq" id="WP_180144109.1">
    <property type="nucleotide sequence ID" value="NZ_CAADHO010000009.1"/>
</dbReference>
<dbReference type="GO" id="GO:0006071">
    <property type="term" value="P:glycerol metabolic process"/>
    <property type="evidence" value="ECO:0007669"/>
    <property type="project" value="UniProtKB-KW"/>
</dbReference>
<dbReference type="Gene3D" id="1.10.8.870">
    <property type="entry name" value="Alpha-glycerophosphate oxidase, cap domain"/>
    <property type="match status" value="1"/>
</dbReference>
<evidence type="ECO:0000256" key="6">
    <source>
        <dbReference type="ARBA" id="ARBA00023002"/>
    </source>
</evidence>
<sequence length="521" mass="57130">MKREQMIRQLEDPSRVWDVIIIGGGATGLGSGVDAASRGYSTLVLEQGDFAEATSSRSTKLVHGGVRYLQQGNIALVMDALKERGIMLKNAPHLVYNQAFIVPDYRWWERPFYGIGLKLYDMLAGKLGFGPSKLLSREETLTRIPTLKTDGLKGGVVYHDGQFDDARLAITLARTMESLGQFPVNHMEVTGLLKKNGGVVEGVTARDRLTGTEYTLKAKSVVNAAGIFVDNIRAMDNENTKKLIAPSQGVHLILDKSFAPGDTAVMVPHTDDGRVIFMVPWHDHVIVGTTDTPIKDPVMEPVPLDEEIDFLLSHAGRYLSRVPSKGDVLSVFTGIRPLISGDDSDGKTSSLSRDHHLTISPNGLVTIAGGKWTTYRKMGEDTIDRAAQIGGLPHRDSQTRDLKLHGWCVNADLSDPFHVYGSYEGEVKELAQENPELAEPLHPALPYTGLEVVWAVRNEWACNVADVLSRRTRSLLLNAAASVSAAPRVAAIMAKELGKDQAWIDEQVEAYGKLAENYMPR</sequence>
<dbReference type="PRINTS" id="PR01001">
    <property type="entry name" value="FADG3PDH"/>
</dbReference>
<dbReference type="Proteomes" id="UP000507962">
    <property type="component" value="Unassembled WGS sequence"/>
</dbReference>
<gene>
    <name evidence="9" type="ORF">MSL71_40910</name>
</gene>
<evidence type="ECO:0000313" key="10">
    <source>
        <dbReference type="Proteomes" id="UP000507962"/>
    </source>
</evidence>
<dbReference type="InterPro" id="IPR036188">
    <property type="entry name" value="FAD/NAD-bd_sf"/>
</dbReference>
<evidence type="ECO:0000256" key="4">
    <source>
        <dbReference type="ARBA" id="ARBA00022798"/>
    </source>
</evidence>
<dbReference type="SUPFAM" id="SSF51905">
    <property type="entry name" value="FAD/NAD(P)-binding domain"/>
    <property type="match status" value="1"/>
</dbReference>
<dbReference type="AlphaFoldDB" id="A0A4U8YSE4"/>
<evidence type="ECO:0000256" key="5">
    <source>
        <dbReference type="ARBA" id="ARBA00022827"/>
    </source>
</evidence>
<keyword evidence="5" id="KW-0274">FAD</keyword>
<evidence type="ECO:0000259" key="8">
    <source>
        <dbReference type="Pfam" id="PF16901"/>
    </source>
</evidence>
<dbReference type="GO" id="GO:0046168">
    <property type="term" value="P:glycerol-3-phosphate catabolic process"/>
    <property type="evidence" value="ECO:0007669"/>
    <property type="project" value="TreeGrafter"/>
</dbReference>
<keyword evidence="4" id="KW-0319">Glycerol metabolism</keyword>
<evidence type="ECO:0000256" key="2">
    <source>
        <dbReference type="ARBA" id="ARBA00007330"/>
    </source>
</evidence>
<feature type="domain" description="FAD dependent oxidoreductase" evidence="7">
    <location>
        <begin position="18"/>
        <end position="376"/>
    </location>
</feature>
<evidence type="ECO:0000256" key="3">
    <source>
        <dbReference type="ARBA" id="ARBA00022630"/>
    </source>
</evidence>
<dbReference type="InterPro" id="IPR031656">
    <property type="entry name" value="DAO_C"/>
</dbReference>
<comment type="cofactor">
    <cofactor evidence="1">
        <name>FAD</name>
        <dbReference type="ChEBI" id="CHEBI:57692"/>
    </cofactor>
</comment>
<evidence type="ECO:0000259" key="7">
    <source>
        <dbReference type="Pfam" id="PF01266"/>
    </source>
</evidence>
<dbReference type="InterPro" id="IPR038299">
    <property type="entry name" value="DAO_C_sf"/>
</dbReference>
<protein>
    <submittedName>
        <fullName evidence="9">Fad dependent oxidoreductase</fullName>
    </submittedName>
</protein>
<proteinExistence type="inferred from homology"/>
<accession>A0A4U8YSE4</accession>
<dbReference type="Gene3D" id="3.30.9.10">
    <property type="entry name" value="D-Amino Acid Oxidase, subunit A, domain 2"/>
    <property type="match status" value="1"/>
</dbReference>
<dbReference type="PANTHER" id="PTHR11985:SF35">
    <property type="entry name" value="ANAEROBIC GLYCEROL-3-PHOSPHATE DEHYDROGENASE SUBUNIT A"/>
    <property type="match status" value="1"/>
</dbReference>
<evidence type="ECO:0000313" key="9">
    <source>
        <dbReference type="EMBL" id="VFQ46427.1"/>
    </source>
</evidence>
<dbReference type="Pfam" id="PF16901">
    <property type="entry name" value="DAO_C"/>
    <property type="match status" value="1"/>
</dbReference>
<name>A0A4U8YSE4_9BACT</name>
<comment type="similarity">
    <text evidence="2">Belongs to the FAD-dependent glycerol-3-phosphate dehydrogenase family.</text>
</comment>
<dbReference type="Gene3D" id="3.50.50.60">
    <property type="entry name" value="FAD/NAD(P)-binding domain"/>
    <property type="match status" value="1"/>
</dbReference>
<reference evidence="9 10" key="1">
    <citation type="submission" date="2019-03" db="EMBL/GenBank/DDBJ databases">
        <authorList>
            <person name="Nijsse B."/>
        </authorList>
    </citation>
    <scope>NUCLEOTIDE SEQUENCE [LARGE SCALE GENOMIC DNA]</scope>
    <source>
        <strain evidence="9">Desulfoluna butyratoxydans MSL71</strain>
    </source>
</reference>
<dbReference type="InterPro" id="IPR006076">
    <property type="entry name" value="FAD-dep_OxRdtase"/>
</dbReference>
<dbReference type="GO" id="GO:0004368">
    <property type="term" value="F:glycerol-3-phosphate dehydrogenase (quinone) activity"/>
    <property type="evidence" value="ECO:0007669"/>
    <property type="project" value="InterPro"/>
</dbReference>
<organism evidence="9 10">
    <name type="scientific">Desulfoluna butyratoxydans</name>
    <dbReference type="NCBI Taxonomy" id="231438"/>
    <lineage>
        <taxon>Bacteria</taxon>
        <taxon>Pseudomonadati</taxon>
        <taxon>Thermodesulfobacteriota</taxon>
        <taxon>Desulfobacteria</taxon>
        <taxon>Desulfobacterales</taxon>
        <taxon>Desulfolunaceae</taxon>
        <taxon>Desulfoluna</taxon>
    </lineage>
</organism>
<keyword evidence="6" id="KW-0560">Oxidoreductase</keyword>